<sequence>MEQSRKSIRAEINKLLDSANADLGDQQFIYKGVMYPAVMCYPETLQKLEDFEAREDDVVMMSYPKCGMNWMIHILNEIVFMSANMPPSPDFPVIEFGNLEKLERIIQQPSPRVLTTHLHHNNIPKSFFKKKVKKIVVFRNPKDTAVSFFHFHNNNPRLPSFKSWDEFFQLFMIGKVHYGSYFDYMLAWNNHVTDHMDEDILILTYEDLKKNLAAGVKQIAEFFGFSLTREQIQEIADKSTFQNMKANSQETHGRFGQILFRKGDVGDWKNYFSPAQSQEIEAKYEAYLGESKLEAKLKYNVHCEA</sequence>
<dbReference type="InParanoid" id="A0A6P8R1M0"/>
<dbReference type="SUPFAM" id="SSF52540">
    <property type="entry name" value="P-loop containing nucleoside triphosphate hydrolases"/>
    <property type="match status" value="1"/>
</dbReference>
<gene>
    <name evidence="6" type="primary">LOC117357416</name>
</gene>
<evidence type="ECO:0000256" key="1">
    <source>
        <dbReference type="ARBA" id="ARBA00005771"/>
    </source>
</evidence>
<dbReference type="RefSeq" id="XP_033793848.1">
    <property type="nucleotide sequence ID" value="XM_033937957.1"/>
</dbReference>
<dbReference type="InterPro" id="IPR027417">
    <property type="entry name" value="P-loop_NTPase"/>
</dbReference>
<dbReference type="Proteomes" id="UP000515159">
    <property type="component" value="Chromosome 3"/>
</dbReference>
<proteinExistence type="inferred from homology"/>
<dbReference type="Pfam" id="PF00685">
    <property type="entry name" value="Sulfotransfer_1"/>
    <property type="match status" value="1"/>
</dbReference>
<reference evidence="6" key="1">
    <citation type="submission" date="2025-08" db="UniProtKB">
        <authorList>
            <consortium name="RefSeq"/>
        </authorList>
    </citation>
    <scope>IDENTIFICATION</scope>
</reference>
<dbReference type="InterPro" id="IPR000863">
    <property type="entry name" value="Sulfotransferase_dom"/>
</dbReference>
<evidence type="ECO:0000259" key="4">
    <source>
        <dbReference type="Pfam" id="PF00685"/>
    </source>
</evidence>
<dbReference type="PANTHER" id="PTHR11783">
    <property type="entry name" value="SULFOTRANSFERASE SULT"/>
    <property type="match status" value="1"/>
</dbReference>
<dbReference type="KEGG" id="gsh:117357416"/>
<dbReference type="Gene3D" id="3.40.50.300">
    <property type="entry name" value="P-loop containing nucleotide triphosphate hydrolases"/>
    <property type="match status" value="1"/>
</dbReference>
<keyword evidence="2 3" id="KW-0808">Transferase</keyword>
<dbReference type="AlphaFoldDB" id="A0A6P8R1M0"/>
<dbReference type="FunCoup" id="A0A6P8R1M0">
    <property type="interactions" value="395"/>
</dbReference>
<dbReference type="EC" id="2.8.2.-" evidence="3"/>
<feature type="domain" description="Sulfotransferase" evidence="4">
    <location>
        <begin position="56"/>
        <end position="290"/>
    </location>
</feature>
<evidence type="ECO:0000313" key="5">
    <source>
        <dbReference type="Proteomes" id="UP000515159"/>
    </source>
</evidence>
<accession>A0A6P8R1M0</accession>
<name>A0A6P8R1M0_GEOSA</name>
<dbReference type="GO" id="GO:0008146">
    <property type="term" value="F:sulfotransferase activity"/>
    <property type="evidence" value="ECO:0007669"/>
    <property type="project" value="InterPro"/>
</dbReference>
<keyword evidence="5" id="KW-1185">Reference proteome</keyword>
<organism evidence="5 6">
    <name type="scientific">Geotrypetes seraphini</name>
    <name type="common">Gaboon caecilian</name>
    <name type="synonym">Caecilia seraphini</name>
    <dbReference type="NCBI Taxonomy" id="260995"/>
    <lineage>
        <taxon>Eukaryota</taxon>
        <taxon>Metazoa</taxon>
        <taxon>Chordata</taxon>
        <taxon>Craniata</taxon>
        <taxon>Vertebrata</taxon>
        <taxon>Euteleostomi</taxon>
        <taxon>Amphibia</taxon>
        <taxon>Gymnophiona</taxon>
        <taxon>Geotrypetes</taxon>
    </lineage>
</organism>
<dbReference type="OrthoDB" id="205623at2759"/>
<comment type="similarity">
    <text evidence="1 3">Belongs to the sulfotransferase 1 family.</text>
</comment>
<evidence type="ECO:0000256" key="2">
    <source>
        <dbReference type="ARBA" id="ARBA00022679"/>
    </source>
</evidence>
<protein>
    <recommendedName>
        <fullName evidence="3">Sulfotransferase</fullName>
        <ecNumber evidence="3">2.8.2.-</ecNumber>
    </recommendedName>
</protein>
<evidence type="ECO:0000313" key="6">
    <source>
        <dbReference type="RefSeq" id="XP_033793848.1"/>
    </source>
</evidence>
<dbReference type="GeneID" id="117357416"/>
<evidence type="ECO:0000256" key="3">
    <source>
        <dbReference type="RuleBase" id="RU361155"/>
    </source>
</evidence>